<proteinExistence type="predicted"/>
<dbReference type="RefSeq" id="WP_257616771.1">
    <property type="nucleotide sequence ID" value="NZ_JAIEWM010000009.1"/>
</dbReference>
<evidence type="ECO:0000313" key="3">
    <source>
        <dbReference type="Proteomes" id="UP000192666"/>
    </source>
</evidence>
<reference evidence="1" key="2">
    <citation type="submission" date="2023-01" db="EMBL/GenBank/DDBJ databases">
        <title>Human gut microbiome strain richness.</title>
        <authorList>
            <person name="Chen-Liaw A."/>
        </authorList>
    </citation>
    <scope>NUCLEOTIDE SEQUENCE</scope>
    <source>
        <strain evidence="1">BSD2780120875st1_E5_BSD2780120875b_170604</strain>
    </source>
</reference>
<dbReference type="EMBL" id="JAQKGX010000001">
    <property type="protein sequence ID" value="MDB1161242.1"/>
    <property type="molecule type" value="Genomic_DNA"/>
</dbReference>
<comment type="caution">
    <text evidence="2">The sequence shown here is derived from an EMBL/GenBank/DDBJ whole genome shotgun (WGS) entry which is preliminary data.</text>
</comment>
<gene>
    <name evidence="2" type="ORF">B5782_0163</name>
    <name evidence="1" type="ORF">PL707_02905</name>
</gene>
<reference evidence="2 3" key="1">
    <citation type="submission" date="2017-03" db="EMBL/GenBank/DDBJ databases">
        <title>Maternal inheritance of bifidobacteria.</title>
        <authorList>
            <person name="Lugli G.A."/>
            <person name="Duranti S."/>
            <person name="Milani C."/>
            <person name="Mancabelli L."/>
        </authorList>
    </citation>
    <scope>NUCLEOTIDE SEQUENCE [LARGE SCALE GENOMIC DNA]</scope>
    <source>
        <strain evidence="2 3">1899B</strain>
    </source>
</reference>
<dbReference type="Proteomes" id="UP001211105">
    <property type="component" value="Unassembled WGS sequence"/>
</dbReference>
<dbReference type="Proteomes" id="UP000192666">
    <property type="component" value="Unassembled WGS sequence"/>
</dbReference>
<evidence type="ECO:0000313" key="2">
    <source>
        <dbReference type="EMBL" id="OQM51817.1"/>
    </source>
</evidence>
<protein>
    <submittedName>
        <fullName evidence="2">Uncharacterized protein</fullName>
    </submittedName>
</protein>
<dbReference type="AlphaFoldDB" id="A0A1V8PT82"/>
<dbReference type="EMBL" id="NAQA01000001">
    <property type="protein sequence ID" value="OQM51817.1"/>
    <property type="molecule type" value="Genomic_DNA"/>
</dbReference>
<organism evidence="2 3">
    <name type="scientific">Bifidobacterium catenulatum</name>
    <dbReference type="NCBI Taxonomy" id="1686"/>
    <lineage>
        <taxon>Bacteria</taxon>
        <taxon>Bacillati</taxon>
        <taxon>Actinomycetota</taxon>
        <taxon>Actinomycetes</taxon>
        <taxon>Bifidobacteriales</taxon>
        <taxon>Bifidobacteriaceae</taxon>
        <taxon>Bifidobacterium</taxon>
    </lineage>
</organism>
<sequence>MSIAWKSIAWQKIVTQNVAICLEIRSHVACDANRDYRTEV</sequence>
<accession>A0A1V8PT82</accession>
<name>A0A1V8PT82_9BIFI</name>
<evidence type="ECO:0000313" key="1">
    <source>
        <dbReference type="EMBL" id="MDB1161242.1"/>
    </source>
</evidence>